<evidence type="ECO:0000313" key="1">
    <source>
        <dbReference type="EMBL" id="KAF5372823.1"/>
    </source>
</evidence>
<keyword evidence="2" id="KW-1185">Reference proteome</keyword>
<name>A0A8H5GXC8_9AGAR</name>
<protein>
    <recommendedName>
        <fullName evidence="3">SAP domain-containing protein</fullName>
    </recommendedName>
</protein>
<gene>
    <name evidence="1" type="ORF">D9757_011123</name>
</gene>
<sequence>MPGKNQHLPQTLTKTAYLGVRTLGIDGQEISVRLPVESQPAGTVQLPARVVGDIFLVRYQNLALVTKRPALVQLCKDYQLSTTGNREVLRQRMQGFGENPMRWRSLLHGATRSHCGQQKVSDGRVVKLPKKSSSFKKAKKLRLSTTRRNELLGLPLTTPLRATILGAERSLDTRTLEEKRNFVLLAEAFCETHPYVPLEEIKRMAAAREEKKKKAETSTMLSEYVEVTNKHLSNLTLMVGELAARQTRSDLSVSGPLKMIQENSQAQAPSLLPLVPGSSNVEMALVDVQSAAVSTVDISPPAAAKLSPLPNPALLAAVLPQPMNLIACSDVIMADAGTISNMARDSTGAAVDDQLYYIKLGHSQQLQFRHSDIPDPTLQISFSDSIARLGRVWNNEADSDRVHAEMRWRLRESHGYQRRTHCASILA</sequence>
<proteinExistence type="predicted"/>
<comment type="caution">
    <text evidence="1">The sequence shown here is derived from an EMBL/GenBank/DDBJ whole genome shotgun (WGS) entry which is preliminary data.</text>
</comment>
<dbReference type="AlphaFoldDB" id="A0A8H5GXC8"/>
<evidence type="ECO:0008006" key="3">
    <source>
        <dbReference type="Google" id="ProtNLM"/>
    </source>
</evidence>
<dbReference type="Proteomes" id="UP000518752">
    <property type="component" value="Unassembled WGS sequence"/>
</dbReference>
<evidence type="ECO:0000313" key="2">
    <source>
        <dbReference type="Proteomes" id="UP000518752"/>
    </source>
</evidence>
<accession>A0A8H5GXC8</accession>
<dbReference type="OrthoDB" id="3210866at2759"/>
<reference evidence="1 2" key="1">
    <citation type="journal article" date="2020" name="ISME J.">
        <title>Uncovering the hidden diversity of litter-decomposition mechanisms in mushroom-forming fungi.</title>
        <authorList>
            <person name="Floudas D."/>
            <person name="Bentzer J."/>
            <person name="Ahren D."/>
            <person name="Johansson T."/>
            <person name="Persson P."/>
            <person name="Tunlid A."/>
        </authorList>
    </citation>
    <scope>NUCLEOTIDE SEQUENCE [LARGE SCALE GENOMIC DNA]</scope>
    <source>
        <strain evidence="1 2">CBS 406.79</strain>
    </source>
</reference>
<organism evidence="1 2">
    <name type="scientific">Collybiopsis confluens</name>
    <dbReference type="NCBI Taxonomy" id="2823264"/>
    <lineage>
        <taxon>Eukaryota</taxon>
        <taxon>Fungi</taxon>
        <taxon>Dikarya</taxon>
        <taxon>Basidiomycota</taxon>
        <taxon>Agaricomycotina</taxon>
        <taxon>Agaricomycetes</taxon>
        <taxon>Agaricomycetidae</taxon>
        <taxon>Agaricales</taxon>
        <taxon>Marasmiineae</taxon>
        <taxon>Omphalotaceae</taxon>
        <taxon>Collybiopsis</taxon>
    </lineage>
</organism>
<dbReference type="EMBL" id="JAACJN010000108">
    <property type="protein sequence ID" value="KAF5372823.1"/>
    <property type="molecule type" value="Genomic_DNA"/>
</dbReference>